<organism evidence="8 10">
    <name type="scientific">Rotaria magnacalcarata</name>
    <dbReference type="NCBI Taxonomy" id="392030"/>
    <lineage>
        <taxon>Eukaryota</taxon>
        <taxon>Metazoa</taxon>
        <taxon>Spiralia</taxon>
        <taxon>Gnathifera</taxon>
        <taxon>Rotifera</taxon>
        <taxon>Eurotatoria</taxon>
        <taxon>Bdelloidea</taxon>
        <taxon>Philodinida</taxon>
        <taxon>Philodinidae</taxon>
        <taxon>Rotaria</taxon>
    </lineage>
</organism>
<proteinExistence type="predicted"/>
<evidence type="ECO:0000313" key="8">
    <source>
        <dbReference type="EMBL" id="CAF1581814.1"/>
    </source>
</evidence>
<dbReference type="EMBL" id="CAJNOW010010499">
    <property type="protein sequence ID" value="CAF1581814.1"/>
    <property type="molecule type" value="Genomic_DNA"/>
</dbReference>
<dbReference type="AlphaFoldDB" id="A0A815ZA67"/>
<evidence type="ECO:0000256" key="3">
    <source>
        <dbReference type="ARBA" id="ARBA00022771"/>
    </source>
</evidence>
<sequence length="416" mass="48765">MVKKCVACCNRENRSSNISFHRFPTDRIQQQQWLTRLKRLDIKDVSNKRVCAIHFDVSSFIVQSKKKKRNSGASDNKKRLKKDALPMECISDLRLIDCGTQTDLDMISLSNLFEKLTLLESNIIDFSIDIERFQNDDYNINYFTGFRSYKIFRMVFELLQVQYDEHFIQYTSRDDPALCHSKSIDNHKLSAENQFFLFMIRLRRATDEQELAVYFNISQSTVSRMVISWTRFVYSVVSSINLWPTKDQIQQALPFEMRKNYPYVRVIVDCTEFEIEQPANPQAQQDTWSTYKNTNTPKGLVGITPNGIVSYISPLYGGATSDKAIINMDGSQSLIELLEDGDNIMSDRGFSLDSKYTHLTLIHPPFLDRQKQLLSQQVLQTRIIERHRIHVERCMEYWFYICTFFTIFDEPLVKIL</sequence>
<keyword evidence="4" id="KW-0862">Zinc</keyword>
<dbReference type="GO" id="GO:0003677">
    <property type="term" value="F:DNA binding"/>
    <property type="evidence" value="ECO:0007669"/>
    <property type="project" value="UniProtKB-UniRule"/>
</dbReference>
<dbReference type="InterPro" id="IPR038441">
    <property type="entry name" value="THAP_Znf_sf"/>
</dbReference>
<name>A0A815ZA67_9BILA</name>
<evidence type="ECO:0000256" key="4">
    <source>
        <dbReference type="ARBA" id="ARBA00022833"/>
    </source>
</evidence>
<evidence type="ECO:0000313" key="10">
    <source>
        <dbReference type="Proteomes" id="UP000663834"/>
    </source>
</evidence>
<dbReference type="SMART" id="SM00980">
    <property type="entry name" value="THAP"/>
    <property type="match status" value="1"/>
</dbReference>
<dbReference type="InterPro" id="IPR027805">
    <property type="entry name" value="Transposase_HTH_dom"/>
</dbReference>
<evidence type="ECO:0000313" key="9">
    <source>
        <dbReference type="EMBL" id="CAF3994072.1"/>
    </source>
</evidence>
<accession>A0A815ZA67</accession>
<comment type="cofactor">
    <cofactor evidence="1">
        <name>a divalent metal cation</name>
        <dbReference type="ChEBI" id="CHEBI:60240"/>
    </cofactor>
</comment>
<dbReference type="PANTHER" id="PTHR23080">
    <property type="entry name" value="THAP DOMAIN PROTEIN"/>
    <property type="match status" value="1"/>
</dbReference>
<dbReference type="Pfam" id="PF13613">
    <property type="entry name" value="HTH_Tnp_4"/>
    <property type="match status" value="1"/>
</dbReference>
<reference evidence="8" key="1">
    <citation type="submission" date="2021-02" db="EMBL/GenBank/DDBJ databases">
        <authorList>
            <person name="Nowell W R."/>
        </authorList>
    </citation>
    <scope>NUCLEOTIDE SEQUENCE</scope>
</reference>
<dbReference type="Pfam" id="PF05485">
    <property type="entry name" value="THAP"/>
    <property type="match status" value="1"/>
</dbReference>
<dbReference type="OrthoDB" id="10045352at2759"/>
<evidence type="ECO:0000256" key="5">
    <source>
        <dbReference type="ARBA" id="ARBA00023125"/>
    </source>
</evidence>
<dbReference type="Gene3D" id="6.20.210.20">
    <property type="entry name" value="THAP domain"/>
    <property type="match status" value="1"/>
</dbReference>
<keyword evidence="5 6" id="KW-0238">DNA-binding</keyword>
<dbReference type="Proteomes" id="UP000663842">
    <property type="component" value="Unassembled WGS sequence"/>
</dbReference>
<keyword evidence="3 6" id="KW-0863">Zinc-finger</keyword>
<feature type="domain" description="THAP-type" evidence="7">
    <location>
        <begin position="1"/>
        <end position="89"/>
    </location>
</feature>
<dbReference type="Proteomes" id="UP000663834">
    <property type="component" value="Unassembled WGS sequence"/>
</dbReference>
<keyword evidence="2" id="KW-0479">Metal-binding</keyword>
<evidence type="ECO:0000259" key="7">
    <source>
        <dbReference type="PROSITE" id="PS50950"/>
    </source>
</evidence>
<dbReference type="InterPro" id="IPR027806">
    <property type="entry name" value="HARBI1_dom"/>
</dbReference>
<dbReference type="Pfam" id="PF13359">
    <property type="entry name" value="DDE_Tnp_4"/>
    <property type="match status" value="1"/>
</dbReference>
<gene>
    <name evidence="8" type="ORF">KQP761_LOCUS20236</name>
    <name evidence="9" type="ORF">UXM345_LOCUS15780</name>
</gene>
<dbReference type="SUPFAM" id="SSF57716">
    <property type="entry name" value="Glucocorticoid receptor-like (DNA-binding domain)"/>
    <property type="match status" value="1"/>
</dbReference>
<dbReference type="PROSITE" id="PS50950">
    <property type="entry name" value="ZF_THAP"/>
    <property type="match status" value="1"/>
</dbReference>
<evidence type="ECO:0000256" key="1">
    <source>
        <dbReference type="ARBA" id="ARBA00001968"/>
    </source>
</evidence>
<dbReference type="GO" id="GO:0008270">
    <property type="term" value="F:zinc ion binding"/>
    <property type="evidence" value="ECO:0007669"/>
    <property type="project" value="UniProtKB-KW"/>
</dbReference>
<evidence type="ECO:0000256" key="2">
    <source>
        <dbReference type="ARBA" id="ARBA00022723"/>
    </source>
</evidence>
<dbReference type="PANTHER" id="PTHR23080:SF133">
    <property type="entry name" value="SI:CH211-262I1.5-RELATED"/>
    <property type="match status" value="1"/>
</dbReference>
<dbReference type="InterPro" id="IPR006612">
    <property type="entry name" value="THAP_Znf"/>
</dbReference>
<dbReference type="EMBL" id="CAJOBF010001905">
    <property type="protein sequence ID" value="CAF3994072.1"/>
    <property type="molecule type" value="Genomic_DNA"/>
</dbReference>
<comment type="caution">
    <text evidence="8">The sequence shown here is derived from an EMBL/GenBank/DDBJ whole genome shotgun (WGS) entry which is preliminary data.</text>
</comment>
<evidence type="ECO:0000256" key="6">
    <source>
        <dbReference type="PROSITE-ProRule" id="PRU00309"/>
    </source>
</evidence>
<protein>
    <recommendedName>
        <fullName evidence="7">THAP-type domain-containing protein</fullName>
    </recommendedName>
</protein>